<dbReference type="GO" id="GO:0000166">
    <property type="term" value="F:nucleotide binding"/>
    <property type="evidence" value="ECO:0007669"/>
    <property type="project" value="InterPro"/>
</dbReference>
<dbReference type="InterPro" id="IPR000683">
    <property type="entry name" value="Gfo/Idh/MocA-like_OxRdtase_N"/>
</dbReference>
<evidence type="ECO:0000259" key="3">
    <source>
        <dbReference type="Pfam" id="PF02894"/>
    </source>
</evidence>
<accession>A0A931F8J6</accession>
<keyword evidence="5" id="KW-1185">Reference proteome</keyword>
<comment type="caution">
    <text evidence="4">The sequence shown here is derived from an EMBL/GenBank/DDBJ whole genome shotgun (WGS) entry which is preliminary data.</text>
</comment>
<reference evidence="4" key="1">
    <citation type="submission" date="2020-11" db="EMBL/GenBank/DDBJ databases">
        <title>Halonatronomonas betainensis gen. nov., sp. nov. a novel haloalkaliphilic representative of the family Halanaerobiacae capable of betaine degradation.</title>
        <authorList>
            <person name="Boltyanskaya Y."/>
            <person name="Kevbrin V."/>
            <person name="Detkova E."/>
            <person name="Grouzdev D.S."/>
            <person name="Koziaeva V."/>
            <person name="Zhilina T."/>
        </authorList>
    </citation>
    <scope>NUCLEOTIDE SEQUENCE</scope>
    <source>
        <strain evidence="4">Z-7014</strain>
    </source>
</reference>
<protein>
    <submittedName>
        <fullName evidence="4">Gfo/Idh/MocA family oxidoreductase</fullName>
    </submittedName>
</protein>
<dbReference type="PANTHER" id="PTHR43377">
    <property type="entry name" value="BILIVERDIN REDUCTASE A"/>
    <property type="match status" value="1"/>
</dbReference>
<feature type="domain" description="Gfo/Idh/MocA-like oxidoreductase N-terminal" evidence="2">
    <location>
        <begin position="4"/>
        <end position="121"/>
    </location>
</feature>
<proteinExistence type="inferred from homology"/>
<dbReference type="EMBL" id="JADPIE010000007">
    <property type="protein sequence ID" value="MBF8437801.1"/>
    <property type="molecule type" value="Genomic_DNA"/>
</dbReference>
<evidence type="ECO:0000256" key="1">
    <source>
        <dbReference type="ARBA" id="ARBA00010928"/>
    </source>
</evidence>
<evidence type="ECO:0000259" key="2">
    <source>
        <dbReference type="Pfam" id="PF01408"/>
    </source>
</evidence>
<dbReference type="AlphaFoldDB" id="A0A931F8J6"/>
<comment type="similarity">
    <text evidence="1">Belongs to the Gfo/Idh/MocA family.</text>
</comment>
<gene>
    <name evidence="4" type="ORF">I0Q91_11955</name>
</gene>
<name>A0A931F8J6_9FIRM</name>
<dbReference type="Gene3D" id="3.40.50.720">
    <property type="entry name" value="NAD(P)-binding Rossmann-like Domain"/>
    <property type="match status" value="1"/>
</dbReference>
<sequence>MSKVKIGVIGVGSMGKNHVRSYAALKHLCDLKGVFDLDGERNIGIAESYGVEAYNSVDDLMSEVDAVNIATPTTTHFKLAMKAIDKGLHILIEKPITNSVEEAQAILNAAKKKDLIVQVGHIERFNPAIQALPDILKDEEIVALHVERMGPYDPRIDDTDVIQDLMIHDIDVVSSLVPGDITNVSATARKVDSEKHMDYAVANLSLGNGAIATLTASRATKKKVRALSITTTNSYIELDYLQRKIVVTGRQDIMADSSEYKRNNEYEETYSNDEEPLKSQLAHFINCINNGTRPLINGSDGLEALKLTKVIQHQVYNKDKQINIARSN</sequence>
<evidence type="ECO:0000313" key="4">
    <source>
        <dbReference type="EMBL" id="MBF8437801.1"/>
    </source>
</evidence>
<feature type="domain" description="Gfo/Idh/MocA-like oxidoreductase C-terminal" evidence="3">
    <location>
        <begin position="164"/>
        <end position="314"/>
    </location>
</feature>
<dbReference type="Pfam" id="PF01408">
    <property type="entry name" value="GFO_IDH_MocA"/>
    <property type="match status" value="1"/>
</dbReference>
<dbReference type="SUPFAM" id="SSF51735">
    <property type="entry name" value="NAD(P)-binding Rossmann-fold domains"/>
    <property type="match status" value="1"/>
</dbReference>
<dbReference type="RefSeq" id="WP_270454821.1">
    <property type="nucleotide sequence ID" value="NZ_JADPIE010000007.1"/>
</dbReference>
<dbReference type="InterPro" id="IPR051450">
    <property type="entry name" value="Gfo/Idh/MocA_Oxidoreductases"/>
</dbReference>
<dbReference type="Pfam" id="PF02894">
    <property type="entry name" value="GFO_IDH_MocA_C"/>
    <property type="match status" value="1"/>
</dbReference>
<dbReference type="SUPFAM" id="SSF55347">
    <property type="entry name" value="Glyceraldehyde-3-phosphate dehydrogenase-like, C-terminal domain"/>
    <property type="match status" value="1"/>
</dbReference>
<dbReference type="Gene3D" id="3.30.360.10">
    <property type="entry name" value="Dihydrodipicolinate Reductase, domain 2"/>
    <property type="match status" value="1"/>
</dbReference>
<dbReference type="InterPro" id="IPR036291">
    <property type="entry name" value="NAD(P)-bd_dom_sf"/>
</dbReference>
<dbReference type="Proteomes" id="UP000621436">
    <property type="component" value="Unassembled WGS sequence"/>
</dbReference>
<evidence type="ECO:0000313" key="5">
    <source>
        <dbReference type="Proteomes" id="UP000621436"/>
    </source>
</evidence>
<organism evidence="4 5">
    <name type="scientific">Halonatronomonas betaini</name>
    <dbReference type="NCBI Taxonomy" id="2778430"/>
    <lineage>
        <taxon>Bacteria</taxon>
        <taxon>Bacillati</taxon>
        <taxon>Bacillota</taxon>
        <taxon>Clostridia</taxon>
        <taxon>Halanaerobiales</taxon>
        <taxon>Halarsenatibacteraceae</taxon>
        <taxon>Halonatronomonas</taxon>
    </lineage>
</organism>
<dbReference type="InterPro" id="IPR004104">
    <property type="entry name" value="Gfo/Idh/MocA-like_OxRdtase_C"/>
</dbReference>
<dbReference type="PANTHER" id="PTHR43377:SF1">
    <property type="entry name" value="BILIVERDIN REDUCTASE A"/>
    <property type="match status" value="1"/>
</dbReference>